<feature type="transmembrane region" description="Helical" evidence="4">
    <location>
        <begin position="13"/>
        <end position="31"/>
    </location>
</feature>
<feature type="domain" description="FAD-binding" evidence="5">
    <location>
        <begin position="12"/>
        <end position="349"/>
    </location>
</feature>
<evidence type="ECO:0000313" key="6">
    <source>
        <dbReference type="EMBL" id="PSS18795.1"/>
    </source>
</evidence>
<evidence type="ECO:0000256" key="1">
    <source>
        <dbReference type="ARBA" id="ARBA00022630"/>
    </source>
</evidence>
<dbReference type="PRINTS" id="PR00420">
    <property type="entry name" value="RNGMNOXGNASE"/>
</dbReference>
<keyword evidence="7" id="KW-1185">Reference proteome</keyword>
<dbReference type="AlphaFoldDB" id="A0A2T3B2J8"/>
<dbReference type="InParanoid" id="A0A2T3B2J8"/>
<dbReference type="FunFam" id="3.50.50.60:FF:000153">
    <property type="entry name" value="Salicylate hydroxylase, putative"/>
    <property type="match status" value="1"/>
</dbReference>
<accession>A0A2T3B2J8</accession>
<dbReference type="GO" id="GO:0016491">
    <property type="term" value="F:oxidoreductase activity"/>
    <property type="evidence" value="ECO:0007669"/>
    <property type="project" value="UniProtKB-KW"/>
</dbReference>
<evidence type="ECO:0000259" key="5">
    <source>
        <dbReference type="Pfam" id="PF01494"/>
    </source>
</evidence>
<keyword evidence="4" id="KW-0812">Transmembrane</keyword>
<dbReference type="InterPro" id="IPR002938">
    <property type="entry name" value="FAD-bd"/>
</dbReference>
<dbReference type="InterPro" id="IPR051104">
    <property type="entry name" value="FAD_monoxygenase"/>
</dbReference>
<evidence type="ECO:0000256" key="3">
    <source>
        <dbReference type="ARBA" id="ARBA00023002"/>
    </source>
</evidence>
<dbReference type="GO" id="GO:0044550">
    <property type="term" value="P:secondary metabolite biosynthetic process"/>
    <property type="evidence" value="ECO:0007669"/>
    <property type="project" value="TreeGrafter"/>
</dbReference>
<reference evidence="6 7" key="1">
    <citation type="journal article" date="2018" name="New Phytol.">
        <title>Comparative genomics and transcriptomics depict ericoid mycorrhizal fungi as versatile saprotrophs and plant mutualists.</title>
        <authorList>
            <person name="Martino E."/>
            <person name="Morin E."/>
            <person name="Grelet G.A."/>
            <person name="Kuo A."/>
            <person name="Kohler A."/>
            <person name="Daghino S."/>
            <person name="Barry K.W."/>
            <person name="Cichocki N."/>
            <person name="Clum A."/>
            <person name="Dockter R.B."/>
            <person name="Hainaut M."/>
            <person name="Kuo R.C."/>
            <person name="LaButti K."/>
            <person name="Lindahl B.D."/>
            <person name="Lindquist E.A."/>
            <person name="Lipzen A."/>
            <person name="Khouja H.R."/>
            <person name="Magnuson J."/>
            <person name="Murat C."/>
            <person name="Ohm R.A."/>
            <person name="Singer S.W."/>
            <person name="Spatafora J.W."/>
            <person name="Wang M."/>
            <person name="Veneault-Fourrey C."/>
            <person name="Henrissat B."/>
            <person name="Grigoriev I.V."/>
            <person name="Martin F.M."/>
            <person name="Perotto S."/>
        </authorList>
    </citation>
    <scope>NUCLEOTIDE SEQUENCE [LARGE SCALE GENOMIC DNA]</scope>
    <source>
        <strain evidence="6 7">ATCC 22711</strain>
    </source>
</reference>
<sequence>MSETAVEEKPLDVAIVGGGITGVTLALGLLHRGIKFKIYERADSLREIGAGIAFTPNAERAMQKLDPRIHQAFRKVATPNIEDYFVWVDGYHYNRSDPDNTNEELVSKLYVGERGFEGCRRQDFIEELVKHIPKEDVKYGKNLASVTDRGDGEKIVLGFRDGTTEEADVVIGCDGIRSKLRRLMFGEDNPASRPSYTHKFAFRSLVPTNKARELLGDYKVATRLIHVGPNAHAITFPVAMGALINLVAFVTDPKDWAAEDGKFTARTNKSEAVEYFAAFGPAVRAIMSLLPDELDKWALFDQRDHPVPTYVRGRLCLAGDAAHASSPHHGAGAGSGVEDALVLAELIGTISEAVARGTCTGSRRAAMVRAALETYNAVRYERTQWIVDSSRVAGEMFEWQHASCGSDPEKFDREIAWRSHKIWDYDVDEMVCNAHSQFSSSLEA</sequence>
<proteinExistence type="predicted"/>
<dbReference type="Proteomes" id="UP000241818">
    <property type="component" value="Unassembled WGS sequence"/>
</dbReference>
<dbReference type="Gene3D" id="3.50.50.60">
    <property type="entry name" value="FAD/NAD(P)-binding domain"/>
    <property type="match status" value="1"/>
</dbReference>
<keyword evidence="3" id="KW-0560">Oxidoreductase</keyword>
<evidence type="ECO:0000256" key="2">
    <source>
        <dbReference type="ARBA" id="ARBA00022827"/>
    </source>
</evidence>
<dbReference type="SUPFAM" id="SSF51905">
    <property type="entry name" value="FAD/NAD(P)-binding domain"/>
    <property type="match status" value="1"/>
</dbReference>
<dbReference type="SUPFAM" id="SSF54373">
    <property type="entry name" value="FAD-linked reductases, C-terminal domain"/>
    <property type="match status" value="1"/>
</dbReference>
<keyword evidence="1" id="KW-0285">Flavoprotein</keyword>
<dbReference type="EMBL" id="KZ679011">
    <property type="protein sequence ID" value="PSS18795.1"/>
    <property type="molecule type" value="Genomic_DNA"/>
</dbReference>
<gene>
    <name evidence="6" type="ORF">M430DRAFT_102486</name>
</gene>
<dbReference type="STRING" id="857342.A0A2T3B2J8"/>
<dbReference type="GO" id="GO:0071949">
    <property type="term" value="F:FAD binding"/>
    <property type="evidence" value="ECO:0007669"/>
    <property type="project" value="InterPro"/>
</dbReference>
<dbReference type="PANTHER" id="PTHR46720">
    <property type="entry name" value="HYDROXYLASE, PUTATIVE (AFU_ORTHOLOGUE AFUA_3G01460)-RELATED"/>
    <property type="match status" value="1"/>
</dbReference>
<dbReference type="PANTHER" id="PTHR46720:SF3">
    <property type="entry name" value="FAD-BINDING DOMAIN-CONTAINING PROTEIN-RELATED"/>
    <property type="match status" value="1"/>
</dbReference>
<dbReference type="RefSeq" id="XP_024721147.1">
    <property type="nucleotide sequence ID" value="XM_024860802.1"/>
</dbReference>
<protein>
    <recommendedName>
        <fullName evidence="5">FAD-binding domain-containing protein</fullName>
    </recommendedName>
</protein>
<dbReference type="GeneID" id="36568883"/>
<dbReference type="InterPro" id="IPR036188">
    <property type="entry name" value="FAD/NAD-bd_sf"/>
</dbReference>
<evidence type="ECO:0000256" key="4">
    <source>
        <dbReference type="SAM" id="Phobius"/>
    </source>
</evidence>
<organism evidence="6 7">
    <name type="scientific">Amorphotheca resinae ATCC 22711</name>
    <dbReference type="NCBI Taxonomy" id="857342"/>
    <lineage>
        <taxon>Eukaryota</taxon>
        <taxon>Fungi</taxon>
        <taxon>Dikarya</taxon>
        <taxon>Ascomycota</taxon>
        <taxon>Pezizomycotina</taxon>
        <taxon>Leotiomycetes</taxon>
        <taxon>Helotiales</taxon>
        <taxon>Amorphothecaceae</taxon>
        <taxon>Amorphotheca</taxon>
    </lineage>
</organism>
<keyword evidence="2" id="KW-0274">FAD</keyword>
<evidence type="ECO:0000313" key="7">
    <source>
        <dbReference type="Proteomes" id="UP000241818"/>
    </source>
</evidence>
<keyword evidence="4" id="KW-1133">Transmembrane helix</keyword>
<dbReference type="OrthoDB" id="10021397at2759"/>
<name>A0A2T3B2J8_AMORE</name>
<dbReference type="Pfam" id="PF01494">
    <property type="entry name" value="FAD_binding_3"/>
    <property type="match status" value="1"/>
</dbReference>
<keyword evidence="4" id="KW-0472">Membrane</keyword>